<evidence type="ECO:0000259" key="1">
    <source>
        <dbReference type="PROSITE" id="PS50801"/>
    </source>
</evidence>
<dbReference type="SUPFAM" id="SSF52091">
    <property type="entry name" value="SpoIIaa-like"/>
    <property type="match status" value="1"/>
</dbReference>
<dbReference type="Proteomes" id="UP000540423">
    <property type="component" value="Unassembled WGS sequence"/>
</dbReference>
<dbReference type="PROSITE" id="PS50801">
    <property type="entry name" value="STAS"/>
    <property type="match status" value="1"/>
</dbReference>
<reference evidence="2 3" key="1">
    <citation type="submission" date="2020-08" db="EMBL/GenBank/DDBJ databases">
        <title>Genomic Encyclopedia of Type Strains, Phase IV (KMG-IV): sequencing the most valuable type-strain genomes for metagenomic binning, comparative biology and taxonomic classification.</title>
        <authorList>
            <person name="Goeker M."/>
        </authorList>
    </citation>
    <scope>NUCLEOTIDE SEQUENCE [LARGE SCALE GENOMIC DNA]</scope>
    <source>
        <strain evidence="2 3">DSM 40141</strain>
    </source>
</reference>
<proteinExistence type="predicted"/>
<organism evidence="2 3">
    <name type="scientific">Streptomyces candidus</name>
    <dbReference type="NCBI Taxonomy" id="67283"/>
    <lineage>
        <taxon>Bacteria</taxon>
        <taxon>Bacillati</taxon>
        <taxon>Actinomycetota</taxon>
        <taxon>Actinomycetes</taxon>
        <taxon>Kitasatosporales</taxon>
        <taxon>Streptomycetaceae</taxon>
        <taxon>Streptomyces</taxon>
    </lineage>
</organism>
<comment type="caution">
    <text evidence="2">The sequence shown here is derived from an EMBL/GenBank/DDBJ whole genome shotgun (WGS) entry which is preliminary data.</text>
</comment>
<dbReference type="CDD" id="cd07043">
    <property type="entry name" value="STAS_anti-anti-sigma_factors"/>
    <property type="match status" value="1"/>
</dbReference>
<feature type="domain" description="STAS" evidence="1">
    <location>
        <begin position="20"/>
        <end position="126"/>
    </location>
</feature>
<protein>
    <submittedName>
        <fullName evidence="2">Anti-anti-sigma factor</fullName>
    </submittedName>
</protein>
<sequence length="139" mass="14897">MPFRLTLILHDAPHCTRRCLLLAMPGEIDLANYEELYAEMRAAVDALHARIDSLVLDFTGTAFMDSRGARLVSATREYAVRSGVAVRLAAGGTPETGGVALRVITLTGIRRDVPVYGTVLEAVEGVDELGLELGDAGGW</sequence>
<gene>
    <name evidence="2" type="ORF">HNQ79_003666</name>
</gene>
<dbReference type="InterPro" id="IPR002645">
    <property type="entry name" value="STAS_dom"/>
</dbReference>
<name>A0A7X0HJ95_9ACTN</name>
<dbReference type="Pfam" id="PF01740">
    <property type="entry name" value="STAS"/>
    <property type="match status" value="1"/>
</dbReference>
<dbReference type="AlphaFoldDB" id="A0A7X0HJ95"/>
<dbReference type="EMBL" id="JACHEM010000009">
    <property type="protein sequence ID" value="MBB6437183.1"/>
    <property type="molecule type" value="Genomic_DNA"/>
</dbReference>
<dbReference type="RefSeq" id="WP_185032300.1">
    <property type="nucleotide sequence ID" value="NZ_BNBN01000003.1"/>
</dbReference>
<evidence type="ECO:0000313" key="3">
    <source>
        <dbReference type="Proteomes" id="UP000540423"/>
    </source>
</evidence>
<dbReference type="Gene3D" id="3.30.750.24">
    <property type="entry name" value="STAS domain"/>
    <property type="match status" value="1"/>
</dbReference>
<evidence type="ECO:0000313" key="2">
    <source>
        <dbReference type="EMBL" id="MBB6437183.1"/>
    </source>
</evidence>
<dbReference type="InterPro" id="IPR036513">
    <property type="entry name" value="STAS_dom_sf"/>
</dbReference>
<accession>A0A7X0HJ95</accession>
<keyword evidence="3" id="KW-1185">Reference proteome</keyword>